<dbReference type="SMART" id="SM00499">
    <property type="entry name" value="AAI"/>
    <property type="match status" value="1"/>
</dbReference>
<dbReference type="GO" id="GO:0016740">
    <property type="term" value="F:transferase activity"/>
    <property type="evidence" value="ECO:0007669"/>
    <property type="project" value="UniProtKB-KW"/>
</dbReference>
<reference evidence="3" key="1">
    <citation type="submission" date="2019-09" db="EMBL/GenBank/DDBJ databases">
        <title>Draft genome information of white flower Hibiscus syriacus.</title>
        <authorList>
            <person name="Kim Y.-M."/>
        </authorList>
    </citation>
    <scope>NUCLEOTIDE SEQUENCE [LARGE SCALE GENOMIC DNA]</scope>
    <source>
        <strain evidence="3">YM2019G1</strain>
    </source>
</reference>
<proteinExistence type="predicted"/>
<dbReference type="Proteomes" id="UP000436088">
    <property type="component" value="Unassembled WGS sequence"/>
</dbReference>
<dbReference type="Gene3D" id="1.10.110.10">
    <property type="entry name" value="Plant lipid-transfer and hydrophobic proteins"/>
    <property type="match status" value="1"/>
</dbReference>
<dbReference type="GO" id="GO:0009627">
    <property type="term" value="P:systemic acquired resistance"/>
    <property type="evidence" value="ECO:0007669"/>
    <property type="project" value="InterPro"/>
</dbReference>
<evidence type="ECO:0000256" key="1">
    <source>
        <dbReference type="SAM" id="SignalP"/>
    </source>
</evidence>
<accession>A0A6A3AZB2</accession>
<dbReference type="Pfam" id="PF14368">
    <property type="entry name" value="LTP_2"/>
    <property type="match status" value="1"/>
</dbReference>
<feature type="domain" description="Bifunctional inhibitor/plant lipid transfer protein/seed storage helical" evidence="2">
    <location>
        <begin position="32"/>
        <end position="106"/>
    </location>
</feature>
<evidence type="ECO:0000313" key="4">
    <source>
        <dbReference type="Proteomes" id="UP000436088"/>
    </source>
</evidence>
<keyword evidence="4" id="KW-1185">Reference proteome</keyword>
<organism evidence="3 4">
    <name type="scientific">Hibiscus syriacus</name>
    <name type="common">Rose of Sharon</name>
    <dbReference type="NCBI Taxonomy" id="106335"/>
    <lineage>
        <taxon>Eukaryota</taxon>
        <taxon>Viridiplantae</taxon>
        <taxon>Streptophyta</taxon>
        <taxon>Embryophyta</taxon>
        <taxon>Tracheophyta</taxon>
        <taxon>Spermatophyta</taxon>
        <taxon>Magnoliopsida</taxon>
        <taxon>eudicotyledons</taxon>
        <taxon>Gunneridae</taxon>
        <taxon>Pentapetalae</taxon>
        <taxon>rosids</taxon>
        <taxon>malvids</taxon>
        <taxon>Malvales</taxon>
        <taxon>Malvaceae</taxon>
        <taxon>Malvoideae</taxon>
        <taxon>Hibiscus</taxon>
    </lineage>
</organism>
<evidence type="ECO:0000259" key="2">
    <source>
        <dbReference type="SMART" id="SM00499"/>
    </source>
</evidence>
<dbReference type="InterPro" id="IPR039265">
    <property type="entry name" value="DIR1-like"/>
</dbReference>
<keyword evidence="1" id="KW-0732">Signal</keyword>
<dbReference type="AlphaFoldDB" id="A0A6A3AZB2"/>
<feature type="chain" id="PRO_5025347141" evidence="1">
    <location>
        <begin position="29"/>
        <end position="106"/>
    </location>
</feature>
<dbReference type="InterPro" id="IPR016140">
    <property type="entry name" value="Bifunc_inhib/LTP/seed_store"/>
</dbReference>
<dbReference type="PANTHER" id="PTHR33122:SF36">
    <property type="entry name" value="LIPID TRANSFER PROTEIN"/>
    <property type="match status" value="1"/>
</dbReference>
<sequence>MEGHAKLMVVTMVLVALAFGSGPIVSNGQKVCDMSKGDFEECRPSVNTADPSPPPPSAACCKALDNADFKCLCFFKNSQWMTKYGVDFTRAKGLPGKCNLGKSFPC</sequence>
<dbReference type="InterPro" id="IPR036312">
    <property type="entry name" value="Bifun_inhib/LTP/seed_sf"/>
</dbReference>
<feature type="signal peptide" evidence="1">
    <location>
        <begin position="1"/>
        <end position="28"/>
    </location>
</feature>
<comment type="caution">
    <text evidence="3">The sequence shown here is derived from an EMBL/GenBank/DDBJ whole genome shotgun (WGS) entry which is preliminary data.</text>
</comment>
<dbReference type="GO" id="GO:0005504">
    <property type="term" value="F:fatty acid binding"/>
    <property type="evidence" value="ECO:0007669"/>
    <property type="project" value="InterPro"/>
</dbReference>
<dbReference type="OrthoDB" id="643149at2759"/>
<gene>
    <name evidence="3" type="ORF">F3Y22_tig00110342pilonHSYRG00060</name>
</gene>
<dbReference type="EMBL" id="VEPZ02000942">
    <property type="protein sequence ID" value="KAE8708405.1"/>
    <property type="molecule type" value="Genomic_DNA"/>
</dbReference>
<evidence type="ECO:0000313" key="3">
    <source>
        <dbReference type="EMBL" id="KAE8708405.1"/>
    </source>
</evidence>
<dbReference type="SUPFAM" id="SSF47699">
    <property type="entry name" value="Bifunctional inhibitor/lipid-transfer protein/seed storage 2S albumin"/>
    <property type="match status" value="1"/>
</dbReference>
<dbReference type="PANTHER" id="PTHR33122">
    <property type="entry name" value="LIPID BINDING PROTEIN-RELATED"/>
    <property type="match status" value="1"/>
</dbReference>
<protein>
    <submittedName>
        <fullName evidence="3">Dolichyl-diphosphooligosaccharide-protein glycosyltransferase 48kDa subunit family protein</fullName>
    </submittedName>
</protein>
<name>A0A6A3AZB2_HIBSY</name>